<organism evidence="1 2">
    <name type="scientific">Methylobacterium brachythecii</name>
    <dbReference type="NCBI Taxonomy" id="1176177"/>
    <lineage>
        <taxon>Bacteria</taxon>
        <taxon>Pseudomonadati</taxon>
        <taxon>Pseudomonadota</taxon>
        <taxon>Alphaproteobacteria</taxon>
        <taxon>Hyphomicrobiales</taxon>
        <taxon>Methylobacteriaceae</taxon>
        <taxon>Methylobacterium</taxon>
    </lineage>
</organism>
<name>A0ABQ6D8I3_9HYPH</name>
<proteinExistence type="predicted"/>
<dbReference type="Proteomes" id="UP001156881">
    <property type="component" value="Unassembled WGS sequence"/>
</dbReference>
<comment type="caution">
    <text evidence="1">The sequence shown here is derived from an EMBL/GenBank/DDBJ whole genome shotgun (WGS) entry which is preliminary data.</text>
</comment>
<gene>
    <name evidence="1" type="ORF">GCM10007884_42560</name>
</gene>
<accession>A0ABQ6D8I3</accession>
<sequence>MTNRALPGAAPGDQSLYAGRALLGFLRPSVGGIHVYAADGKPLGSFSSRKAAMAALTASVAIGEGDDGD</sequence>
<protein>
    <submittedName>
        <fullName evidence="1">Uncharacterized protein</fullName>
    </submittedName>
</protein>
<evidence type="ECO:0000313" key="2">
    <source>
        <dbReference type="Proteomes" id="UP001156881"/>
    </source>
</evidence>
<reference evidence="2" key="1">
    <citation type="journal article" date="2019" name="Int. J. Syst. Evol. Microbiol.">
        <title>The Global Catalogue of Microorganisms (GCM) 10K type strain sequencing project: providing services to taxonomists for standard genome sequencing and annotation.</title>
        <authorList>
            <consortium name="The Broad Institute Genomics Platform"/>
            <consortium name="The Broad Institute Genome Sequencing Center for Infectious Disease"/>
            <person name="Wu L."/>
            <person name="Ma J."/>
        </authorList>
    </citation>
    <scope>NUCLEOTIDE SEQUENCE [LARGE SCALE GENOMIC DNA]</scope>
    <source>
        <strain evidence="2">NBRC 107710</strain>
    </source>
</reference>
<dbReference type="EMBL" id="BSPG01000037">
    <property type="protein sequence ID" value="GLS46264.1"/>
    <property type="molecule type" value="Genomic_DNA"/>
</dbReference>
<evidence type="ECO:0000313" key="1">
    <source>
        <dbReference type="EMBL" id="GLS46264.1"/>
    </source>
</evidence>
<keyword evidence="2" id="KW-1185">Reference proteome</keyword>